<proteinExistence type="predicted"/>
<evidence type="ECO:0000259" key="7">
    <source>
        <dbReference type="Pfam" id="PF06813"/>
    </source>
</evidence>
<feature type="transmembrane region" description="Helical" evidence="6">
    <location>
        <begin position="117"/>
        <end position="139"/>
    </location>
</feature>
<dbReference type="AlphaFoldDB" id="A0A9D4VVP8"/>
<keyword evidence="9" id="KW-1185">Reference proteome</keyword>
<dbReference type="Proteomes" id="UP001058974">
    <property type="component" value="Chromosome 7"/>
</dbReference>
<evidence type="ECO:0000256" key="6">
    <source>
        <dbReference type="SAM" id="Phobius"/>
    </source>
</evidence>
<organism evidence="8 9">
    <name type="scientific">Pisum sativum</name>
    <name type="common">Garden pea</name>
    <name type="synonym">Lathyrus oleraceus</name>
    <dbReference type="NCBI Taxonomy" id="3888"/>
    <lineage>
        <taxon>Eukaryota</taxon>
        <taxon>Viridiplantae</taxon>
        <taxon>Streptophyta</taxon>
        <taxon>Embryophyta</taxon>
        <taxon>Tracheophyta</taxon>
        <taxon>Spermatophyta</taxon>
        <taxon>Magnoliopsida</taxon>
        <taxon>eudicotyledons</taxon>
        <taxon>Gunneridae</taxon>
        <taxon>Pentapetalae</taxon>
        <taxon>rosids</taxon>
        <taxon>fabids</taxon>
        <taxon>Fabales</taxon>
        <taxon>Fabaceae</taxon>
        <taxon>Papilionoideae</taxon>
        <taxon>50 kb inversion clade</taxon>
        <taxon>NPAAA clade</taxon>
        <taxon>Hologalegina</taxon>
        <taxon>IRL clade</taxon>
        <taxon>Fabeae</taxon>
        <taxon>Lathyrus</taxon>
    </lineage>
</organism>
<dbReference type="Gramene" id="Psat07G0571700-T1">
    <property type="protein sequence ID" value="KAI5390506.1"/>
    <property type="gene ID" value="KIW84_075717"/>
</dbReference>
<evidence type="ECO:0000256" key="4">
    <source>
        <dbReference type="ARBA" id="ARBA00023136"/>
    </source>
</evidence>
<dbReference type="PANTHER" id="PTHR21576">
    <property type="entry name" value="UNCHARACTERIZED NODULIN-LIKE PROTEIN"/>
    <property type="match status" value="1"/>
</dbReference>
<evidence type="ECO:0000256" key="5">
    <source>
        <dbReference type="SAM" id="MobiDB-lite"/>
    </source>
</evidence>
<feature type="compositionally biased region" description="Polar residues" evidence="5">
    <location>
        <begin position="231"/>
        <end position="240"/>
    </location>
</feature>
<feature type="transmembrane region" description="Helical" evidence="6">
    <location>
        <begin position="151"/>
        <end position="176"/>
    </location>
</feature>
<feature type="transmembrane region" description="Helical" evidence="6">
    <location>
        <begin position="20"/>
        <end position="41"/>
    </location>
</feature>
<dbReference type="GO" id="GO:0016020">
    <property type="term" value="C:membrane"/>
    <property type="evidence" value="ECO:0007669"/>
    <property type="project" value="UniProtKB-SubCell"/>
</dbReference>
<feature type="transmembrane region" description="Helical" evidence="6">
    <location>
        <begin position="53"/>
        <end position="74"/>
    </location>
</feature>
<comment type="subcellular location">
    <subcellularLocation>
        <location evidence="1">Membrane</location>
        <topology evidence="1">Multi-pass membrane protein</topology>
    </subcellularLocation>
</comment>
<dbReference type="InterPro" id="IPR010658">
    <property type="entry name" value="Nodulin-like"/>
</dbReference>
<dbReference type="Pfam" id="PF06813">
    <property type="entry name" value="Nodulin-like"/>
    <property type="match status" value="1"/>
</dbReference>
<evidence type="ECO:0000313" key="8">
    <source>
        <dbReference type="EMBL" id="KAI5390506.1"/>
    </source>
</evidence>
<feature type="region of interest" description="Disordered" evidence="5">
    <location>
        <begin position="188"/>
        <end position="208"/>
    </location>
</feature>
<evidence type="ECO:0000256" key="2">
    <source>
        <dbReference type="ARBA" id="ARBA00022692"/>
    </source>
</evidence>
<dbReference type="PANTHER" id="PTHR21576:SF95">
    <property type="entry name" value="NODULIN-LIKE_MFS TRANSPORTER"/>
    <property type="match status" value="1"/>
</dbReference>
<dbReference type="EMBL" id="JAMSHJ010000007">
    <property type="protein sequence ID" value="KAI5390506.1"/>
    <property type="molecule type" value="Genomic_DNA"/>
</dbReference>
<feature type="domain" description="Nodulin-like" evidence="7">
    <location>
        <begin position="18"/>
        <end position="135"/>
    </location>
</feature>
<sequence length="279" mass="30078">MILEKTLACFPESLAIDSRLWLILSVGTFTSLVGYGILWLAVTQTLPNPPYLLLWFALVISSNGSAWLTTLVLVTSMRNFPVSRGKVTGILKGYGRLSVAVFTQIYSLLLHNDSSKFLMLLTIGIPVVCFSTMFLCHLGCISSATTIFGNLILLSGTVSYILVAVMVIFLMALIAVPVKMTLYPKRFSNSDSEQPLGSSDSLGQGKDDKIEPLLGSSAIGTLESSNDDNPSEVPSVSANVVDTDDENCSSESRTSSTIFPDQSKVVATDNHLCSFVLNT</sequence>
<feature type="transmembrane region" description="Helical" evidence="6">
    <location>
        <begin position="94"/>
        <end position="111"/>
    </location>
</feature>
<keyword evidence="3 6" id="KW-1133">Transmembrane helix</keyword>
<evidence type="ECO:0000256" key="3">
    <source>
        <dbReference type="ARBA" id="ARBA00022989"/>
    </source>
</evidence>
<accession>A0A9D4VVP8</accession>
<gene>
    <name evidence="8" type="ORF">KIW84_075717</name>
</gene>
<evidence type="ECO:0000313" key="9">
    <source>
        <dbReference type="Proteomes" id="UP001058974"/>
    </source>
</evidence>
<protein>
    <recommendedName>
        <fullName evidence="7">Nodulin-like domain-containing protein</fullName>
    </recommendedName>
</protein>
<comment type="caution">
    <text evidence="8">The sequence shown here is derived from an EMBL/GenBank/DDBJ whole genome shotgun (WGS) entry which is preliminary data.</text>
</comment>
<reference evidence="8 9" key="1">
    <citation type="journal article" date="2022" name="Nat. Genet.">
        <title>Improved pea reference genome and pan-genome highlight genomic features and evolutionary characteristics.</title>
        <authorList>
            <person name="Yang T."/>
            <person name="Liu R."/>
            <person name="Luo Y."/>
            <person name="Hu S."/>
            <person name="Wang D."/>
            <person name="Wang C."/>
            <person name="Pandey M.K."/>
            <person name="Ge S."/>
            <person name="Xu Q."/>
            <person name="Li N."/>
            <person name="Li G."/>
            <person name="Huang Y."/>
            <person name="Saxena R.K."/>
            <person name="Ji Y."/>
            <person name="Li M."/>
            <person name="Yan X."/>
            <person name="He Y."/>
            <person name="Liu Y."/>
            <person name="Wang X."/>
            <person name="Xiang C."/>
            <person name="Varshney R.K."/>
            <person name="Ding H."/>
            <person name="Gao S."/>
            <person name="Zong X."/>
        </authorList>
    </citation>
    <scope>NUCLEOTIDE SEQUENCE [LARGE SCALE GENOMIC DNA]</scope>
    <source>
        <strain evidence="8 9">cv. Zhongwan 6</strain>
    </source>
</reference>
<keyword evidence="4 6" id="KW-0472">Membrane</keyword>
<feature type="compositionally biased region" description="Polar residues" evidence="5">
    <location>
        <begin position="188"/>
        <end position="202"/>
    </location>
</feature>
<name>A0A9D4VVP8_PEA</name>
<evidence type="ECO:0000256" key="1">
    <source>
        <dbReference type="ARBA" id="ARBA00004141"/>
    </source>
</evidence>
<feature type="region of interest" description="Disordered" evidence="5">
    <location>
        <begin position="221"/>
        <end position="256"/>
    </location>
</feature>
<keyword evidence="2 6" id="KW-0812">Transmembrane</keyword>